<keyword evidence="2" id="KW-0444">Lipid biosynthesis</keyword>
<comment type="pathway">
    <text evidence="1">Lipid metabolism.</text>
</comment>
<dbReference type="GO" id="GO:0043810">
    <property type="term" value="F:ornithine-acyl [acyl carrier protein] N-acyltransferase activity"/>
    <property type="evidence" value="ECO:0007669"/>
    <property type="project" value="UniProtKB-EC"/>
</dbReference>
<comment type="similarity">
    <text evidence="6">Belongs to the acetyltransferase family. OlsB subfamily.</text>
</comment>
<evidence type="ECO:0000256" key="8">
    <source>
        <dbReference type="ARBA" id="ARBA00039866"/>
    </source>
</evidence>
<evidence type="ECO:0000256" key="5">
    <source>
        <dbReference type="ARBA" id="ARBA00023315"/>
    </source>
</evidence>
<dbReference type="SUPFAM" id="SSF55729">
    <property type="entry name" value="Acyl-CoA N-acyltransferases (Nat)"/>
    <property type="match status" value="1"/>
</dbReference>
<dbReference type="EC" id="2.3.2.30" evidence="7"/>
<evidence type="ECO:0000256" key="7">
    <source>
        <dbReference type="ARBA" id="ARBA00039058"/>
    </source>
</evidence>
<dbReference type="EMBL" id="JADINE010000004">
    <property type="protein sequence ID" value="MBO8406891.1"/>
    <property type="molecule type" value="Genomic_DNA"/>
</dbReference>
<evidence type="ECO:0000256" key="10">
    <source>
        <dbReference type="ARBA" id="ARBA00047785"/>
    </source>
</evidence>
<evidence type="ECO:0000256" key="3">
    <source>
        <dbReference type="ARBA" id="ARBA00022679"/>
    </source>
</evidence>
<comment type="function">
    <text evidence="9">Catalyzes the first step in the biosynthesis of ornithine lipids, which are phosphorus-free membrane lipids. Catalyzes the 3-hydroxyacyl-acyl carrier protein-dependent acylation of ornithine to form lyso-ornithine lipid (LOL).</text>
</comment>
<reference evidence="11" key="1">
    <citation type="submission" date="2020-10" db="EMBL/GenBank/DDBJ databases">
        <authorList>
            <person name="Gilroy R."/>
        </authorList>
    </citation>
    <scope>NUCLEOTIDE SEQUENCE</scope>
    <source>
        <strain evidence="11">B1-16210</strain>
    </source>
</reference>
<dbReference type="Pfam" id="PF13444">
    <property type="entry name" value="Acetyltransf_5"/>
    <property type="match status" value="1"/>
</dbReference>
<keyword evidence="5" id="KW-0012">Acyltransferase</keyword>
<evidence type="ECO:0000256" key="2">
    <source>
        <dbReference type="ARBA" id="ARBA00022516"/>
    </source>
</evidence>
<dbReference type="Gene3D" id="3.40.630.30">
    <property type="match status" value="1"/>
</dbReference>
<dbReference type="Proteomes" id="UP000721442">
    <property type="component" value="Unassembled WGS sequence"/>
</dbReference>
<keyword evidence="3" id="KW-0808">Transferase</keyword>
<sequence length="319" mass="37059">MAIKVRDYEVRLTRNKDERRQVRQLRYEVFVEEEGAYATEEQKNLREEYDSFDRYAEYLAVFHNGKIVGTYRIIDRNNAEKLGSFYTETEFNISKIKKVDGNIAEMSRACVKREYRDNALVMRMLWAGLGEFVMRRKIAILFGVASWVGTKSVESAQAISYLYYNHLSPLGLRATVLSENFAEGINPKLSRMNILPREFVDESDARRQMTPLIKGYLRLGATFGKGVFIDKTFNSYDVFVMLQTKKIDAAYQKHFLGRENALQDLDVRDNPLKTVGKIMLLPVTGSFKVVRAFLEFLLREDAVDAEYIDEEHDSNREKE</sequence>
<keyword evidence="4" id="KW-0443">Lipid metabolism</keyword>
<organism evidence="11 12">
    <name type="scientific">Candidatus Enterousia excrementavium</name>
    <dbReference type="NCBI Taxonomy" id="2840789"/>
    <lineage>
        <taxon>Bacteria</taxon>
        <taxon>Pseudomonadati</taxon>
        <taxon>Pseudomonadota</taxon>
        <taxon>Alphaproteobacteria</taxon>
        <taxon>Candidatus Enterousia</taxon>
    </lineage>
</organism>
<dbReference type="AlphaFoldDB" id="A0A940IBA2"/>
<dbReference type="InterPro" id="IPR052351">
    <property type="entry name" value="Ornithine_N-alpha-AT"/>
</dbReference>
<evidence type="ECO:0000256" key="6">
    <source>
        <dbReference type="ARBA" id="ARBA00038095"/>
    </source>
</evidence>
<dbReference type="InterPro" id="IPR016181">
    <property type="entry name" value="Acyl_CoA_acyltransferase"/>
</dbReference>
<accession>A0A940IBA2</accession>
<evidence type="ECO:0000313" key="11">
    <source>
        <dbReference type="EMBL" id="MBO8406891.1"/>
    </source>
</evidence>
<dbReference type="PANTHER" id="PTHR37323:SF1">
    <property type="entry name" value="L-ORNITHINE N(ALPHA)-ACYLTRANSFERASE"/>
    <property type="match status" value="1"/>
</dbReference>
<reference evidence="11" key="2">
    <citation type="journal article" date="2021" name="PeerJ">
        <title>Extensive microbial diversity within the chicken gut microbiome revealed by metagenomics and culture.</title>
        <authorList>
            <person name="Gilroy R."/>
            <person name="Ravi A."/>
            <person name="Getino M."/>
            <person name="Pursley I."/>
            <person name="Horton D.L."/>
            <person name="Alikhan N.F."/>
            <person name="Baker D."/>
            <person name="Gharbi K."/>
            <person name="Hall N."/>
            <person name="Watson M."/>
            <person name="Adriaenssens E.M."/>
            <person name="Foster-Nyarko E."/>
            <person name="Jarju S."/>
            <person name="Secka A."/>
            <person name="Antonio M."/>
            <person name="Oren A."/>
            <person name="Chaudhuri R.R."/>
            <person name="La Ragione R."/>
            <person name="Hildebrand F."/>
            <person name="Pallen M.J."/>
        </authorList>
    </citation>
    <scope>NUCLEOTIDE SEQUENCE</scope>
    <source>
        <strain evidence="11">B1-16210</strain>
    </source>
</reference>
<evidence type="ECO:0000256" key="4">
    <source>
        <dbReference type="ARBA" id="ARBA00023098"/>
    </source>
</evidence>
<comment type="caution">
    <text evidence="11">The sequence shown here is derived from an EMBL/GenBank/DDBJ whole genome shotgun (WGS) entry which is preliminary data.</text>
</comment>
<evidence type="ECO:0000256" key="9">
    <source>
        <dbReference type="ARBA" id="ARBA00045724"/>
    </source>
</evidence>
<proteinExistence type="inferred from homology"/>
<comment type="catalytic activity">
    <reaction evidence="10">
        <text>a (3R)-hydroxyacyl-[ACP] + L-ornithine = a lyso-ornithine lipid + holo-[ACP] + H(+)</text>
        <dbReference type="Rhea" id="RHEA:20633"/>
        <dbReference type="Rhea" id="RHEA-COMP:9685"/>
        <dbReference type="Rhea" id="RHEA-COMP:9945"/>
        <dbReference type="ChEBI" id="CHEBI:15378"/>
        <dbReference type="ChEBI" id="CHEBI:46911"/>
        <dbReference type="ChEBI" id="CHEBI:64479"/>
        <dbReference type="ChEBI" id="CHEBI:78827"/>
        <dbReference type="ChEBI" id="CHEBI:138482"/>
        <dbReference type="EC" id="2.3.2.30"/>
    </reaction>
    <physiologicalReaction direction="left-to-right" evidence="10">
        <dbReference type="Rhea" id="RHEA:20634"/>
    </physiologicalReaction>
</comment>
<dbReference type="GO" id="GO:0006629">
    <property type="term" value="P:lipid metabolic process"/>
    <property type="evidence" value="ECO:0007669"/>
    <property type="project" value="UniProtKB-KW"/>
</dbReference>
<evidence type="ECO:0000256" key="1">
    <source>
        <dbReference type="ARBA" id="ARBA00005189"/>
    </source>
</evidence>
<evidence type="ECO:0000313" key="12">
    <source>
        <dbReference type="Proteomes" id="UP000721442"/>
    </source>
</evidence>
<dbReference type="PANTHER" id="PTHR37323">
    <property type="entry name" value="GCN5-RELATED N-ACETYLTRANSFERASE"/>
    <property type="match status" value="1"/>
</dbReference>
<protein>
    <recommendedName>
        <fullName evidence="8">L-ornithine N(alpha)-acyltransferase</fullName>
        <ecNumber evidence="7">2.3.2.30</ecNumber>
    </recommendedName>
</protein>
<name>A0A940IBA2_9PROT</name>
<gene>
    <name evidence="11" type="ORF">IAC77_00305</name>
</gene>